<name>A0A328BFQ5_9CAUL</name>
<comment type="caution">
    <text evidence="1">The sequence shown here is derived from an EMBL/GenBank/DDBJ whole genome shotgun (WGS) entry which is preliminary data.</text>
</comment>
<organism evidence="1 2">
    <name type="scientific">Phenylobacterium kunshanense</name>
    <dbReference type="NCBI Taxonomy" id="1445034"/>
    <lineage>
        <taxon>Bacteria</taxon>
        <taxon>Pseudomonadati</taxon>
        <taxon>Pseudomonadota</taxon>
        <taxon>Alphaproteobacteria</taxon>
        <taxon>Caulobacterales</taxon>
        <taxon>Caulobacteraceae</taxon>
        <taxon>Phenylobacterium</taxon>
    </lineage>
</organism>
<reference evidence="1 2" key="1">
    <citation type="submission" date="2018-05" db="EMBL/GenBank/DDBJ databases">
        <authorList>
            <person name="Lanie J.A."/>
            <person name="Ng W.-L."/>
            <person name="Kazmierczak K.M."/>
            <person name="Andrzejewski T.M."/>
            <person name="Davidsen T.M."/>
            <person name="Wayne K.J."/>
            <person name="Tettelin H."/>
            <person name="Glass J.I."/>
            <person name="Rusch D."/>
            <person name="Podicherti R."/>
            <person name="Tsui H.-C.T."/>
            <person name="Winkler M.E."/>
        </authorList>
    </citation>
    <scope>NUCLEOTIDE SEQUENCE [LARGE SCALE GENOMIC DNA]</scope>
    <source>
        <strain evidence="1 2">BUT-10</strain>
    </source>
</reference>
<dbReference type="SUPFAM" id="SSF53756">
    <property type="entry name" value="UDP-Glycosyltransferase/glycogen phosphorylase"/>
    <property type="match status" value="1"/>
</dbReference>
<gene>
    <name evidence="1" type="ORF">DJ019_08540</name>
</gene>
<dbReference type="Pfam" id="PF13692">
    <property type="entry name" value="Glyco_trans_1_4"/>
    <property type="match status" value="1"/>
</dbReference>
<dbReference type="Gene3D" id="3.40.50.2000">
    <property type="entry name" value="Glycogen Phosphorylase B"/>
    <property type="match status" value="1"/>
</dbReference>
<evidence type="ECO:0008006" key="3">
    <source>
        <dbReference type="Google" id="ProtNLM"/>
    </source>
</evidence>
<dbReference type="Proteomes" id="UP000249524">
    <property type="component" value="Unassembled WGS sequence"/>
</dbReference>
<evidence type="ECO:0000313" key="1">
    <source>
        <dbReference type="EMBL" id="RAK66292.1"/>
    </source>
</evidence>
<dbReference type="EMBL" id="QFYS01000003">
    <property type="protein sequence ID" value="RAK66292.1"/>
    <property type="molecule type" value="Genomic_DNA"/>
</dbReference>
<sequence>MHLDHQTPEIEQALARARTPEQLEEALLQISRMVPSLMAPEVRGHRLFCSGLDKAVSELPRRLGLHETPLTKGQDNVVILATQLFATGGHSKVATDITQILGAEKVTIICTDIYRKMRYKFLINHINPTAYPLKRRADVILSAPTLVEKVVELYCILSAIRPSRIFLMNNHMDAVAVAGAWPFRNVVDYVHHANFMPAIGSSLKFSAHADLTYPCHLACRDAGLDPVYAAMMANAESVAPAAIAAADKTRLRIATCGSQHKYRHPARHRWADFVVAALSAADAEIVHIGAYDDDFAAEMVEALTAAGLNPDRYRFVGRCDNLMVELARQQADIYLASYPEGGGRAAVEAVAAGLPLIIPEETGHGPLMADHWPLPQAQAVTTPEELAAAIRDRDRLIAAAKDPANIARVRDLMGRFTSYVSGVPIPAVDPDVRFAEFGA</sequence>
<protein>
    <recommendedName>
        <fullName evidence="3">Glycosyl transferase family 1 domain-containing protein</fullName>
    </recommendedName>
</protein>
<dbReference type="RefSeq" id="WP_111275601.1">
    <property type="nucleotide sequence ID" value="NZ_QFYS01000003.1"/>
</dbReference>
<dbReference type="AlphaFoldDB" id="A0A328BFQ5"/>
<evidence type="ECO:0000313" key="2">
    <source>
        <dbReference type="Proteomes" id="UP000249524"/>
    </source>
</evidence>
<dbReference type="OrthoDB" id="8451072at2"/>
<keyword evidence="2" id="KW-1185">Reference proteome</keyword>
<accession>A0A328BFQ5</accession>
<proteinExistence type="predicted"/>